<protein>
    <recommendedName>
        <fullName evidence="3">Ubiquitin-like protease family profile domain-containing protein</fullName>
    </recommendedName>
</protein>
<evidence type="ECO:0000313" key="1">
    <source>
        <dbReference type="EMBL" id="KAH0465487.1"/>
    </source>
</evidence>
<dbReference type="AlphaFoldDB" id="A0AAV7HAK9"/>
<organism evidence="1 2">
    <name type="scientific">Dendrobium chrysotoxum</name>
    <name type="common">Orchid</name>
    <dbReference type="NCBI Taxonomy" id="161865"/>
    <lineage>
        <taxon>Eukaryota</taxon>
        <taxon>Viridiplantae</taxon>
        <taxon>Streptophyta</taxon>
        <taxon>Embryophyta</taxon>
        <taxon>Tracheophyta</taxon>
        <taxon>Spermatophyta</taxon>
        <taxon>Magnoliopsida</taxon>
        <taxon>Liliopsida</taxon>
        <taxon>Asparagales</taxon>
        <taxon>Orchidaceae</taxon>
        <taxon>Epidendroideae</taxon>
        <taxon>Malaxideae</taxon>
        <taxon>Dendrobiinae</taxon>
        <taxon>Dendrobium</taxon>
    </lineage>
</organism>
<keyword evidence="2" id="KW-1185">Reference proteome</keyword>
<evidence type="ECO:0008006" key="3">
    <source>
        <dbReference type="Google" id="ProtNLM"/>
    </source>
</evidence>
<name>A0AAV7HAK9_DENCH</name>
<dbReference type="EMBL" id="JAGFBR010000006">
    <property type="protein sequence ID" value="KAH0465487.1"/>
    <property type="molecule type" value="Genomic_DNA"/>
</dbReference>
<gene>
    <name evidence="1" type="ORF">IEQ34_005590</name>
</gene>
<dbReference type="Gene3D" id="3.40.395.10">
    <property type="entry name" value="Adenoviral Proteinase, Chain A"/>
    <property type="match status" value="1"/>
</dbReference>
<evidence type="ECO:0000313" key="2">
    <source>
        <dbReference type="Proteomes" id="UP000775213"/>
    </source>
</evidence>
<dbReference type="SUPFAM" id="SSF54001">
    <property type="entry name" value="Cysteine proteinases"/>
    <property type="match status" value="1"/>
</dbReference>
<dbReference type="InterPro" id="IPR038765">
    <property type="entry name" value="Papain-like_cys_pep_sf"/>
</dbReference>
<reference evidence="1 2" key="1">
    <citation type="journal article" date="2021" name="Hortic Res">
        <title>Chromosome-scale assembly of the Dendrobium chrysotoxum genome enhances the understanding of orchid evolution.</title>
        <authorList>
            <person name="Zhang Y."/>
            <person name="Zhang G.Q."/>
            <person name="Zhang D."/>
            <person name="Liu X.D."/>
            <person name="Xu X.Y."/>
            <person name="Sun W.H."/>
            <person name="Yu X."/>
            <person name="Zhu X."/>
            <person name="Wang Z.W."/>
            <person name="Zhao X."/>
            <person name="Zhong W.Y."/>
            <person name="Chen H."/>
            <person name="Yin W.L."/>
            <person name="Huang T."/>
            <person name="Niu S.C."/>
            <person name="Liu Z.J."/>
        </authorList>
    </citation>
    <scope>NUCLEOTIDE SEQUENCE [LARGE SCALE GENOMIC DNA]</scope>
    <source>
        <strain evidence="1">Lindl</strain>
    </source>
</reference>
<accession>A0AAV7HAK9</accession>
<comment type="caution">
    <text evidence="1">The sequence shown here is derived from an EMBL/GenBank/DDBJ whole genome shotgun (WGS) entry which is preliminary data.</text>
</comment>
<proteinExistence type="predicted"/>
<sequence length="89" mass="10852">MTTRVKHLFNFFKLKICMKTKKEPFQNLQTVRGIPTQSNDVDCRLFICKYMEKAIIRRKMDWASFKDWQRYMPKFRAELGYALFLTTKM</sequence>
<dbReference type="Proteomes" id="UP000775213">
    <property type="component" value="Unassembled WGS sequence"/>
</dbReference>